<dbReference type="OrthoDB" id="9916140at2"/>
<gene>
    <name evidence="1" type="ORF">C7476_10916</name>
</gene>
<proteinExistence type="predicted"/>
<dbReference type="EMBL" id="QPJM01000009">
    <property type="protein sequence ID" value="RCW81834.1"/>
    <property type="molecule type" value="Genomic_DNA"/>
</dbReference>
<evidence type="ECO:0000313" key="1">
    <source>
        <dbReference type="EMBL" id="RCW81834.1"/>
    </source>
</evidence>
<accession>A0A368YUI7</accession>
<reference evidence="1 2" key="1">
    <citation type="submission" date="2018-07" db="EMBL/GenBank/DDBJ databases">
        <title>Genomic Encyclopedia of Type Strains, Phase III (KMG-III): the genomes of soil and plant-associated and newly described type strains.</title>
        <authorList>
            <person name="Whitman W."/>
        </authorList>
    </citation>
    <scope>NUCLEOTIDE SEQUENCE [LARGE SCALE GENOMIC DNA]</scope>
    <source>
        <strain evidence="1 2">31-25a</strain>
    </source>
</reference>
<name>A0A368YUI7_9HYPH</name>
<organism evidence="1 2">
    <name type="scientific">Phyllobacterium bourgognense</name>
    <dbReference type="NCBI Taxonomy" id="314236"/>
    <lineage>
        <taxon>Bacteria</taxon>
        <taxon>Pseudomonadati</taxon>
        <taxon>Pseudomonadota</taxon>
        <taxon>Alphaproteobacteria</taxon>
        <taxon>Hyphomicrobiales</taxon>
        <taxon>Phyllobacteriaceae</taxon>
        <taxon>Phyllobacterium</taxon>
    </lineage>
</organism>
<sequence length="106" mass="11702">MILSRGPGIVHRLMTSAPTLAALSREEQQSLLREAATQIEAYQSLLASYGSAAYEIDEDICGRLTTYADQIDFSYLDETRLILVEAAVAIRRLRLMLGIQPESSSP</sequence>
<comment type="caution">
    <text evidence="1">The sequence shown here is derived from an EMBL/GenBank/DDBJ whole genome shotgun (WGS) entry which is preliminary data.</text>
</comment>
<dbReference type="Proteomes" id="UP000253324">
    <property type="component" value="Unassembled WGS sequence"/>
</dbReference>
<protein>
    <submittedName>
        <fullName evidence="1">Uncharacterized protein</fullName>
    </submittedName>
</protein>
<dbReference type="AlphaFoldDB" id="A0A368YUI7"/>
<keyword evidence="2" id="KW-1185">Reference proteome</keyword>
<evidence type="ECO:0000313" key="2">
    <source>
        <dbReference type="Proteomes" id="UP000253324"/>
    </source>
</evidence>
<dbReference type="RefSeq" id="WP_114430884.1">
    <property type="nucleotide sequence ID" value="NZ_QPJM01000009.1"/>
</dbReference>